<keyword evidence="2" id="KW-0732">Signal</keyword>
<dbReference type="EMBL" id="HE575322">
    <property type="protein sequence ID" value="CCC92621.1"/>
    <property type="molecule type" value="Genomic_DNA"/>
</dbReference>
<keyword evidence="1" id="KW-0812">Transmembrane</keyword>
<name>G0UTA7_TRYCI</name>
<dbReference type="AlphaFoldDB" id="G0UTA7"/>
<evidence type="ECO:0000256" key="1">
    <source>
        <dbReference type="SAM" id="Phobius"/>
    </source>
</evidence>
<gene>
    <name evidence="3" type="ORF">TCIL3000_9_140</name>
</gene>
<organism evidence="3">
    <name type="scientific">Trypanosoma congolense (strain IL3000)</name>
    <dbReference type="NCBI Taxonomy" id="1068625"/>
    <lineage>
        <taxon>Eukaryota</taxon>
        <taxon>Discoba</taxon>
        <taxon>Euglenozoa</taxon>
        <taxon>Kinetoplastea</taxon>
        <taxon>Metakinetoplastina</taxon>
        <taxon>Trypanosomatida</taxon>
        <taxon>Trypanosomatidae</taxon>
        <taxon>Trypanosoma</taxon>
        <taxon>Nannomonas</taxon>
    </lineage>
</organism>
<reference evidence="3" key="1">
    <citation type="journal article" date="2012" name="Proc. Natl. Acad. Sci. U.S.A.">
        <title>Antigenic diversity is generated by distinct evolutionary mechanisms in African trypanosome species.</title>
        <authorList>
            <person name="Jackson A.P."/>
            <person name="Berry A."/>
            <person name="Aslett M."/>
            <person name="Allison H.C."/>
            <person name="Burton P."/>
            <person name="Vavrova-Anderson J."/>
            <person name="Brown R."/>
            <person name="Browne H."/>
            <person name="Corton N."/>
            <person name="Hauser H."/>
            <person name="Gamble J."/>
            <person name="Gilderthorp R."/>
            <person name="Marcello L."/>
            <person name="McQuillan J."/>
            <person name="Otto T.D."/>
            <person name="Quail M.A."/>
            <person name="Sanders M.J."/>
            <person name="van Tonder A."/>
            <person name="Ginger M.L."/>
            <person name="Field M.C."/>
            <person name="Barry J.D."/>
            <person name="Hertz-Fowler C."/>
            <person name="Berriman M."/>
        </authorList>
    </citation>
    <scope>NUCLEOTIDE SEQUENCE</scope>
    <source>
        <strain evidence="3">IL3000</strain>
    </source>
</reference>
<keyword evidence="1" id="KW-0472">Membrane</keyword>
<sequence length="163" mass="18887">MLLMFGIVIAAFLSARAVMNWPPRKEETFRVQGHCDVAHKPSYHVAEYEERNDVLTQQKHHYTFVIGDLCVHCTHRMGTPTSTVRKNDAKSNNNNRNKRRVSFVLSFNSPAVGTEQTQENTRQTWQSMMQILMKLWVYLTKCVYMTAVIMQSLAILPTRIRTP</sequence>
<feature type="signal peptide" evidence="2">
    <location>
        <begin position="1"/>
        <end position="17"/>
    </location>
</feature>
<evidence type="ECO:0008006" key="4">
    <source>
        <dbReference type="Google" id="ProtNLM"/>
    </source>
</evidence>
<dbReference type="VEuPathDB" id="TriTrypDB:TcIL3000_9_140"/>
<protein>
    <recommendedName>
        <fullName evidence="4">Secreted protein</fullName>
    </recommendedName>
</protein>
<proteinExistence type="predicted"/>
<feature type="chain" id="PRO_5003410145" description="Secreted protein" evidence="2">
    <location>
        <begin position="18"/>
        <end position="163"/>
    </location>
</feature>
<keyword evidence="1" id="KW-1133">Transmembrane helix</keyword>
<evidence type="ECO:0000256" key="2">
    <source>
        <dbReference type="SAM" id="SignalP"/>
    </source>
</evidence>
<accession>G0UTA7</accession>
<evidence type="ECO:0000313" key="3">
    <source>
        <dbReference type="EMBL" id="CCC92621.1"/>
    </source>
</evidence>
<feature type="transmembrane region" description="Helical" evidence="1">
    <location>
        <begin position="135"/>
        <end position="156"/>
    </location>
</feature>